<sequence>MFYTVLFFVLLSLTSTPSVDGLLCAKDCRFTADLKNPTPPTCTYVDLPVSQQSCQVVLTVDYYLGAVNGIMSAKTPATVPNFDAVTVFSLASEATNLTVEFDCTDADRCDFNFTSDLLKSDWNQFLTQAKNIRQNLVDMLINPATLDSNDTCSAGPACSGKGFCGAVYQVWSDAQKPVYDEYCVNATNQPIFEWAQAYDQVKTGELMLYNCNKDGCTTVSMAENIARLLNRNYILPFNVLVPPLTSTTTSTPSSATTSTPSSTQTSPPSAANFVRFDNISMLTFIFTFIIFF</sequence>
<feature type="chain" id="PRO_5032708609" evidence="2">
    <location>
        <begin position="22"/>
        <end position="292"/>
    </location>
</feature>
<organism evidence="3 4">
    <name type="scientific">Adineta ricciae</name>
    <name type="common">Rotifer</name>
    <dbReference type="NCBI Taxonomy" id="249248"/>
    <lineage>
        <taxon>Eukaryota</taxon>
        <taxon>Metazoa</taxon>
        <taxon>Spiralia</taxon>
        <taxon>Gnathifera</taxon>
        <taxon>Rotifera</taxon>
        <taxon>Eurotatoria</taxon>
        <taxon>Bdelloidea</taxon>
        <taxon>Adinetida</taxon>
        <taxon>Adinetidae</taxon>
        <taxon>Adineta</taxon>
    </lineage>
</organism>
<name>A0A814YDF5_ADIRI</name>
<dbReference type="OrthoDB" id="10059909at2759"/>
<evidence type="ECO:0000313" key="4">
    <source>
        <dbReference type="Proteomes" id="UP000663852"/>
    </source>
</evidence>
<gene>
    <name evidence="3" type="ORF">EDS130_LOCUS26793</name>
</gene>
<dbReference type="Proteomes" id="UP000663852">
    <property type="component" value="Unassembled WGS sequence"/>
</dbReference>
<protein>
    <submittedName>
        <fullName evidence="3">Uncharacterized protein</fullName>
    </submittedName>
</protein>
<evidence type="ECO:0000256" key="2">
    <source>
        <dbReference type="SAM" id="SignalP"/>
    </source>
</evidence>
<evidence type="ECO:0000256" key="1">
    <source>
        <dbReference type="SAM" id="MobiDB-lite"/>
    </source>
</evidence>
<dbReference type="EMBL" id="CAJNOJ010000164">
    <property type="protein sequence ID" value="CAF1228306.1"/>
    <property type="molecule type" value="Genomic_DNA"/>
</dbReference>
<proteinExistence type="predicted"/>
<accession>A0A814YDF5</accession>
<reference evidence="3" key="1">
    <citation type="submission" date="2021-02" db="EMBL/GenBank/DDBJ databases">
        <authorList>
            <person name="Nowell W R."/>
        </authorList>
    </citation>
    <scope>NUCLEOTIDE SEQUENCE</scope>
</reference>
<feature type="region of interest" description="Disordered" evidence="1">
    <location>
        <begin position="248"/>
        <end position="268"/>
    </location>
</feature>
<dbReference type="AlphaFoldDB" id="A0A814YDF5"/>
<keyword evidence="2" id="KW-0732">Signal</keyword>
<feature type="signal peptide" evidence="2">
    <location>
        <begin position="1"/>
        <end position="21"/>
    </location>
</feature>
<comment type="caution">
    <text evidence="3">The sequence shown here is derived from an EMBL/GenBank/DDBJ whole genome shotgun (WGS) entry which is preliminary data.</text>
</comment>
<evidence type="ECO:0000313" key="3">
    <source>
        <dbReference type="EMBL" id="CAF1228306.1"/>
    </source>
</evidence>